<dbReference type="Proteomes" id="UP000230273">
    <property type="component" value="Unassembled WGS sequence"/>
</dbReference>
<organism evidence="1 2">
    <name type="scientific">Candidatus Nealsonbacteria bacterium CG23_combo_of_CG06-09_8_20_14_all_38_19</name>
    <dbReference type="NCBI Taxonomy" id="1974721"/>
    <lineage>
        <taxon>Bacteria</taxon>
        <taxon>Candidatus Nealsoniibacteriota</taxon>
    </lineage>
</organism>
<comment type="caution">
    <text evidence="1">The sequence shown here is derived from an EMBL/GenBank/DDBJ whole genome shotgun (WGS) entry which is preliminary data.</text>
</comment>
<evidence type="ECO:0000313" key="1">
    <source>
        <dbReference type="EMBL" id="PIP23843.1"/>
    </source>
</evidence>
<dbReference type="AlphaFoldDB" id="A0A2G9YYN6"/>
<protein>
    <submittedName>
        <fullName evidence="1">Uncharacterized protein</fullName>
    </submittedName>
</protein>
<sequence>MVRPIGVVFPAFLFQELERLKFQSIIRLGWARNNQVSLWLVQLERWISSLFPKESGQITAWMIQDGQWLFSKAGTS</sequence>
<proteinExistence type="predicted"/>
<name>A0A2G9YYN6_9BACT</name>
<gene>
    <name evidence="1" type="ORF">COX36_01060</name>
</gene>
<reference evidence="1 2" key="1">
    <citation type="submission" date="2017-09" db="EMBL/GenBank/DDBJ databases">
        <title>Depth-based differentiation of microbial function through sediment-hosted aquifers and enrichment of novel symbionts in the deep terrestrial subsurface.</title>
        <authorList>
            <person name="Probst A.J."/>
            <person name="Ladd B."/>
            <person name="Jarett J.K."/>
            <person name="Geller-Mcgrath D.E."/>
            <person name="Sieber C.M."/>
            <person name="Emerson J.B."/>
            <person name="Anantharaman K."/>
            <person name="Thomas B.C."/>
            <person name="Malmstrom R."/>
            <person name="Stieglmeier M."/>
            <person name="Klingl A."/>
            <person name="Woyke T."/>
            <person name="Ryan C.M."/>
            <person name="Banfield J.F."/>
        </authorList>
    </citation>
    <scope>NUCLEOTIDE SEQUENCE [LARGE SCALE GENOMIC DNA]</scope>
    <source>
        <strain evidence="1">CG23_combo_of_CG06-09_8_20_14_all_38_19</strain>
    </source>
</reference>
<evidence type="ECO:0000313" key="2">
    <source>
        <dbReference type="Proteomes" id="UP000230273"/>
    </source>
</evidence>
<dbReference type="EMBL" id="PCRP01000016">
    <property type="protein sequence ID" value="PIP23843.1"/>
    <property type="molecule type" value="Genomic_DNA"/>
</dbReference>
<accession>A0A2G9YYN6</accession>